<dbReference type="InterPro" id="IPR018200">
    <property type="entry name" value="USP_CS"/>
</dbReference>
<dbReference type="GO" id="GO:0005634">
    <property type="term" value="C:nucleus"/>
    <property type="evidence" value="ECO:0007669"/>
    <property type="project" value="TreeGrafter"/>
</dbReference>
<feature type="region of interest" description="Disordered" evidence="6">
    <location>
        <begin position="74"/>
        <end position="103"/>
    </location>
</feature>
<protein>
    <submittedName>
        <fullName evidence="9">Ubiquitin carboxyl-terminal hydrolase 2</fullName>
    </submittedName>
</protein>
<dbReference type="Proteomes" id="UP001327560">
    <property type="component" value="Chromosome 1"/>
</dbReference>
<dbReference type="SUPFAM" id="SSF54001">
    <property type="entry name" value="Cysteine proteinases"/>
    <property type="match status" value="1"/>
</dbReference>
<dbReference type="InterPro" id="IPR050164">
    <property type="entry name" value="Peptidase_C19"/>
</dbReference>
<dbReference type="InterPro" id="IPR038765">
    <property type="entry name" value="Papain-like_cys_pep_sf"/>
</dbReference>
<dbReference type="InterPro" id="IPR001394">
    <property type="entry name" value="Peptidase_C19_UCH"/>
</dbReference>
<organism evidence="9 10">
    <name type="scientific">Canna indica</name>
    <name type="common">Indian-shot</name>
    <dbReference type="NCBI Taxonomy" id="4628"/>
    <lineage>
        <taxon>Eukaryota</taxon>
        <taxon>Viridiplantae</taxon>
        <taxon>Streptophyta</taxon>
        <taxon>Embryophyta</taxon>
        <taxon>Tracheophyta</taxon>
        <taxon>Spermatophyta</taxon>
        <taxon>Magnoliopsida</taxon>
        <taxon>Liliopsida</taxon>
        <taxon>Zingiberales</taxon>
        <taxon>Cannaceae</taxon>
        <taxon>Canna</taxon>
    </lineage>
</organism>
<name>A0AAQ3JS16_9LILI</name>
<evidence type="ECO:0000256" key="1">
    <source>
        <dbReference type="ARBA" id="ARBA00009085"/>
    </source>
</evidence>
<evidence type="ECO:0000259" key="7">
    <source>
        <dbReference type="PROSITE" id="PS50235"/>
    </source>
</evidence>
<evidence type="ECO:0000256" key="3">
    <source>
        <dbReference type="ARBA" id="ARBA00022771"/>
    </source>
</evidence>
<feature type="compositionally biased region" description="Basic and acidic residues" evidence="6">
    <location>
        <begin position="796"/>
        <end position="809"/>
    </location>
</feature>
<dbReference type="PROSITE" id="PS50271">
    <property type="entry name" value="ZF_UBP"/>
    <property type="match status" value="1"/>
</dbReference>
<gene>
    <name evidence="9" type="ORF">Cni_G03200</name>
</gene>
<evidence type="ECO:0000313" key="10">
    <source>
        <dbReference type="Proteomes" id="UP001327560"/>
    </source>
</evidence>
<keyword evidence="10" id="KW-1185">Reference proteome</keyword>
<feature type="compositionally biased region" description="Basic residues" evidence="6">
    <location>
        <begin position="1"/>
        <end position="17"/>
    </location>
</feature>
<keyword evidence="2" id="KW-0479">Metal-binding</keyword>
<dbReference type="GO" id="GO:0016579">
    <property type="term" value="P:protein deubiquitination"/>
    <property type="evidence" value="ECO:0007669"/>
    <property type="project" value="InterPro"/>
</dbReference>
<sequence length="1005" mass="110171">MGKKMKSKGRNPRKVHPRASPGSAQPGPGTNDLKEDVEVEDGEQCSHYSKDSAEVNRVLSGILSSRVSAACEHCRDEPSARKSGGKKGRQQKKREGGGKSAEAGSESNFIWVCLNCNRCFCGGAVSDSVPYGHARRHSKQDHHDLMVRLDNPSIGWCFSCNLAIPVELPHAVADVREVKSITSDKRVEGGLVEPLTLEDGKGYMIRGLSNLGNTCFFNSVMQNLLAIDMLREYMVNLDRPIGPLTMALKKLFNETSGGANNKGVLSPKNLFGSICSKSPQFRGYQQQDSHELLRCLLDGLYLEERSTGKSQDSSNGQAAPSSKTTVVDDIFGGELSSTVRCVECGHTSTVCEPFLDLSLPVPSKKTAPKKAAPPPPKRSKPPLKERNKSQRFREKGSARGSVVMEQYGQGERVNTSVEFSESSSPASRPEENRTCDTVAQTIEANIALEAEDSSWMDYLAEPIVMTDALILGSQSCGDLNSHCVDSGQVVDGENNISVKSEIDNSPMELMVSPNYSGENSTKNATSSSCIHDSGVTSHPCEALDNTNLTVATSETLDNMSSSENMVKEPCALITAVVDSEIADGDFDGFGDLFNEPEVTSELKKDTSMVEEMAVTLWANNSSETSQEEVDNSNALVSIESCLASFTNTELLSDEHAWYCEQCSEVSSSGMMTADKTCKSETLTTPEYSNTRKLQVNGDQDTIEKNSSSFKVDCLSSTGFKALHNGELASDREETEKPDSDHKSLNIIFEPEETGCKNGEITTGNNTILSDSKLCDQTDKPNIMIEVQECADSGPEQIKDNETTSSKEDVQTSGQDQAASLTSSPHDTGENLSNSCENDNRAVNHAFKKGPKLSSQAHPVQGRRVKKEEPEKRKVKRDATKRILINRTPPILTIHLKRFSQDTRGRLSKMRGHVRFHETLDLTPYLDPRSEEKEKISYRLFGVVEHSGGMSGGHYVAYVRGERNNKKALKDINSTSWFYASDAHVREVSLSEVLRCEAYILFYEKM</sequence>
<dbReference type="PANTHER" id="PTHR24006:SF781">
    <property type="entry name" value="LD34905P"/>
    <property type="match status" value="1"/>
</dbReference>
<proteinExistence type="inferred from homology"/>
<dbReference type="InterPro" id="IPR028889">
    <property type="entry name" value="USP"/>
</dbReference>
<keyword evidence="3 5" id="KW-0863">Zinc-finger</keyword>
<dbReference type="GO" id="GO:0008270">
    <property type="term" value="F:zinc ion binding"/>
    <property type="evidence" value="ECO:0007669"/>
    <property type="project" value="UniProtKB-KW"/>
</dbReference>
<evidence type="ECO:0000256" key="5">
    <source>
        <dbReference type="PROSITE-ProRule" id="PRU00502"/>
    </source>
</evidence>
<evidence type="ECO:0000313" key="9">
    <source>
        <dbReference type="EMBL" id="WOK94498.1"/>
    </source>
</evidence>
<dbReference type="Pfam" id="PF02148">
    <property type="entry name" value="zf-UBP"/>
    <property type="match status" value="1"/>
</dbReference>
<feature type="compositionally biased region" description="Basic residues" evidence="6">
    <location>
        <begin position="83"/>
        <end position="92"/>
    </location>
</feature>
<feature type="region of interest" description="Disordered" evidence="6">
    <location>
        <begin position="362"/>
        <end position="433"/>
    </location>
</feature>
<dbReference type="Gene3D" id="3.30.40.10">
    <property type="entry name" value="Zinc/RING finger domain, C3HC4 (zinc finger)"/>
    <property type="match status" value="1"/>
</dbReference>
<dbReference type="Pfam" id="PF00443">
    <property type="entry name" value="UCH"/>
    <property type="match status" value="1"/>
</dbReference>
<feature type="region of interest" description="Disordered" evidence="6">
    <location>
        <begin position="791"/>
        <end position="878"/>
    </location>
</feature>
<feature type="domain" description="UBP-type" evidence="8">
    <location>
        <begin position="69"/>
        <end position="184"/>
    </location>
</feature>
<dbReference type="GO" id="GO:0004843">
    <property type="term" value="F:cysteine-type deubiquitinase activity"/>
    <property type="evidence" value="ECO:0007669"/>
    <property type="project" value="InterPro"/>
</dbReference>
<feature type="region of interest" description="Disordered" evidence="6">
    <location>
        <begin position="1"/>
        <end position="51"/>
    </location>
</feature>
<evidence type="ECO:0000256" key="6">
    <source>
        <dbReference type="SAM" id="MobiDB-lite"/>
    </source>
</evidence>
<feature type="compositionally biased region" description="Basic and acidic residues" evidence="6">
    <location>
        <begin position="865"/>
        <end position="878"/>
    </location>
</feature>
<feature type="compositionally biased region" description="Low complexity" evidence="6">
    <location>
        <begin position="416"/>
        <end position="427"/>
    </location>
</feature>
<evidence type="ECO:0000256" key="2">
    <source>
        <dbReference type="ARBA" id="ARBA00022723"/>
    </source>
</evidence>
<keyword evidence="9" id="KW-0378">Hydrolase</keyword>
<dbReference type="EMBL" id="CP136890">
    <property type="protein sequence ID" value="WOK94498.1"/>
    <property type="molecule type" value="Genomic_DNA"/>
</dbReference>
<dbReference type="InterPro" id="IPR001607">
    <property type="entry name" value="Znf_UBP"/>
</dbReference>
<accession>A0AAQ3JS16</accession>
<dbReference type="PANTHER" id="PTHR24006">
    <property type="entry name" value="UBIQUITIN CARBOXYL-TERMINAL HYDROLASE"/>
    <property type="match status" value="1"/>
</dbReference>
<evidence type="ECO:0000256" key="4">
    <source>
        <dbReference type="ARBA" id="ARBA00022833"/>
    </source>
</evidence>
<feature type="compositionally biased region" description="Polar residues" evidence="6">
    <location>
        <begin position="810"/>
        <end position="836"/>
    </location>
</feature>
<feature type="compositionally biased region" description="Basic and acidic residues" evidence="6">
    <location>
        <begin position="382"/>
        <end position="397"/>
    </location>
</feature>
<dbReference type="PROSITE" id="PS00973">
    <property type="entry name" value="USP_2"/>
    <property type="match status" value="1"/>
</dbReference>
<feature type="domain" description="USP" evidence="7">
    <location>
        <begin position="206"/>
        <end position="1005"/>
    </location>
</feature>
<feature type="region of interest" description="Disordered" evidence="6">
    <location>
        <begin position="306"/>
        <end position="325"/>
    </location>
</feature>
<feature type="compositionally biased region" description="Polar residues" evidence="6">
    <location>
        <begin position="308"/>
        <end position="325"/>
    </location>
</feature>
<evidence type="ECO:0000259" key="8">
    <source>
        <dbReference type="PROSITE" id="PS50271"/>
    </source>
</evidence>
<reference evidence="9 10" key="1">
    <citation type="submission" date="2023-10" db="EMBL/GenBank/DDBJ databases">
        <title>Chromosome-scale genome assembly provides insights into flower coloration mechanisms of Canna indica.</title>
        <authorList>
            <person name="Li C."/>
        </authorList>
    </citation>
    <scope>NUCLEOTIDE SEQUENCE [LARGE SCALE GENOMIC DNA]</scope>
    <source>
        <tissue evidence="9">Flower</tissue>
    </source>
</reference>
<keyword evidence="4" id="KW-0862">Zinc</keyword>
<dbReference type="PROSITE" id="PS50235">
    <property type="entry name" value="USP_3"/>
    <property type="match status" value="1"/>
</dbReference>
<dbReference type="InterPro" id="IPR013083">
    <property type="entry name" value="Znf_RING/FYVE/PHD"/>
</dbReference>
<dbReference type="AlphaFoldDB" id="A0AAQ3JS16"/>
<comment type="similarity">
    <text evidence="1">Belongs to the peptidase C19 family.</text>
</comment>
<dbReference type="Gene3D" id="3.90.70.10">
    <property type="entry name" value="Cysteine proteinases"/>
    <property type="match status" value="2"/>
</dbReference>
<dbReference type="PROSITE" id="PS00972">
    <property type="entry name" value="USP_1"/>
    <property type="match status" value="1"/>
</dbReference>
<dbReference type="GO" id="GO:0005829">
    <property type="term" value="C:cytosol"/>
    <property type="evidence" value="ECO:0007669"/>
    <property type="project" value="TreeGrafter"/>
</dbReference>
<dbReference type="SUPFAM" id="SSF57850">
    <property type="entry name" value="RING/U-box"/>
    <property type="match status" value="1"/>
</dbReference>